<evidence type="ECO:0000256" key="1">
    <source>
        <dbReference type="SAM" id="MobiDB-lite"/>
    </source>
</evidence>
<dbReference type="VEuPathDB" id="FungiDB:PSTT_16853"/>
<reference evidence="3" key="3">
    <citation type="journal article" date="2018" name="Mol. Plant Microbe Interact.">
        <title>Genome sequence resources for the wheat stripe rust pathogen (Puccinia striiformis f. sp. tritici) and the barley stripe rust pathogen (Puccinia striiformis f. sp. hordei).</title>
        <authorList>
            <person name="Xia C."/>
            <person name="Wang M."/>
            <person name="Yin C."/>
            <person name="Cornejo O.E."/>
            <person name="Hulbert S.H."/>
            <person name="Chen X."/>
        </authorList>
    </citation>
    <scope>NUCLEOTIDE SEQUENCE [LARGE SCALE GENOMIC DNA]</scope>
    <source>
        <strain evidence="3">93TX-2</strain>
    </source>
</reference>
<organism evidence="2 3">
    <name type="scientific">Puccinia striiformis</name>
    <dbReference type="NCBI Taxonomy" id="27350"/>
    <lineage>
        <taxon>Eukaryota</taxon>
        <taxon>Fungi</taxon>
        <taxon>Dikarya</taxon>
        <taxon>Basidiomycota</taxon>
        <taxon>Pucciniomycotina</taxon>
        <taxon>Pucciniomycetes</taxon>
        <taxon>Pucciniales</taxon>
        <taxon>Pucciniaceae</taxon>
        <taxon>Puccinia</taxon>
    </lineage>
</organism>
<reference evidence="2 3" key="1">
    <citation type="submission" date="2017-12" db="EMBL/GenBank/DDBJ databases">
        <title>Gene loss provides genomic basis for host adaptation in cereal stripe rust fungi.</title>
        <authorList>
            <person name="Xia C."/>
        </authorList>
    </citation>
    <scope>NUCLEOTIDE SEQUENCE [LARGE SCALE GENOMIC DNA]</scope>
    <source>
        <strain evidence="2 3">93TX-2</strain>
    </source>
</reference>
<dbReference type="InterPro" id="IPR052055">
    <property type="entry name" value="Hepadnavirus_pol/RT"/>
</dbReference>
<reference evidence="3" key="2">
    <citation type="journal article" date="2018" name="BMC Genomics">
        <title>Genomic insights into host adaptation between the wheat stripe rust pathogen (Puccinia striiformis f. sp. tritici) and the barley stripe rust pathogen (Puccinia striiformis f. sp. hordei).</title>
        <authorList>
            <person name="Xia C."/>
            <person name="Wang M."/>
            <person name="Yin C."/>
            <person name="Cornejo O.E."/>
            <person name="Hulbert S.H."/>
            <person name="Chen X."/>
        </authorList>
    </citation>
    <scope>NUCLEOTIDE SEQUENCE [LARGE SCALE GENOMIC DNA]</scope>
    <source>
        <strain evidence="3">93TX-2</strain>
    </source>
</reference>
<dbReference type="VEuPathDB" id="FungiDB:PSHT_10646"/>
<dbReference type="VEuPathDB" id="FungiDB:PSTT_00994"/>
<dbReference type="OrthoDB" id="6098081at2759"/>
<evidence type="ECO:0000313" key="3">
    <source>
        <dbReference type="Proteomes" id="UP000238274"/>
    </source>
</evidence>
<evidence type="ECO:0000313" key="2">
    <source>
        <dbReference type="EMBL" id="POW05746.1"/>
    </source>
</evidence>
<dbReference type="PANTHER" id="PTHR33050">
    <property type="entry name" value="REVERSE TRANSCRIPTASE DOMAIN-CONTAINING PROTEIN"/>
    <property type="match status" value="1"/>
</dbReference>
<proteinExistence type="predicted"/>
<evidence type="ECO:0008006" key="4">
    <source>
        <dbReference type="Google" id="ProtNLM"/>
    </source>
</evidence>
<protein>
    <recommendedName>
        <fullName evidence="4">Reverse transcriptase domain-containing protein</fullName>
    </recommendedName>
</protein>
<dbReference type="VEuPathDB" id="FungiDB:PSTT_07771"/>
<sequence>MSENIQSMSDALKANNPRSDSVPSNETGALPTALTSSGVPTLQSPGQIPATASAPSVAKPTSSKRTRSQKAAKAPSNPTADKAPTALAGVQSTEAPTETDPATAALASRLGLDAEIPKLTTKSSDLAEWDDEAISKLVERAIAAAKAGNHDDSDLYFSMYRSVCTMKKPVGGKSVEVPKLALSSRAACSKSHAISTRAQEIVEVSSDEASEPGDLQFADEAMPRHDEMGFTPYFDKNIRNLKGPIPLTIFNKAWKDRAIIYHMEKRPKSDETSLDRSRYTGLPYPIEYKFKKFAKWLQIHKANCDALIAEDGFLVALRYDIQVRTNAFAHRVILADGSSSVANISVFRPKIAHSCYATARKNSELEFTDNPYAEGGARSNWDPTTGAPKHAEKKTAAPKATQPAQSTSGPNLPAKPTKAPRSGGYKGTNFIENYKPGQSGSQGPKPAFVPHDFVDDSSELQIIELLLENPTSPATKAPSVGSLQVSNQSWPSVVKCEMDIEEWSRALQAANLLPEFSDVIFGFQNGFSQGIPQHSLGPNLPFFTPPNHAAAWEAREKIEEKLQKEIREGRMFGPFSHQEVQQHFPFFRSNPFGAVINGDGSFRPTNDLSYPHRRRDLPSVNSFVNADDFLTTWDDFNIVSSFLRRETQPVHLAIFDWEKAYRQIPTAMDQWPFLMIQDFEGNLLLDTRITFGGVAGCGSFGRSADAWKLIMLHEFDLITIFRWVDDNLFVKRIDSQTSMGDIVARSNRLGVKTNEEKFSPFSPEQKYIGFLWNGVDKTVRLPDGKLFDRVDQIKKFLVKPSFYYKDVEIMVGRLNHVSYMLPQMRCYLCSCYRWLKSWRIRESHRDLPLDVKEDLERWFHVLVTFQPTRLMPNPAPTEIGWVGDASTSFGIGVIIGRRWAQFQLKREWSQLNNQEGGIAWLETVAIRLGLSMLESLGIKQGKTFIVWTDNTTTEGVIRKRKSKDKSVNEEWKLIQDTLVKLQADIESRRVTSAENPANVPPNKASSFQQSTKTIRLAPPMIILKKIPFITKKGTLEVPVAPQDLYFLKGWKWNTLVGFNTAIKKFTRFMASTGRPSFTLPISESNVFDFCYWAGRDDGRTTEQEIASSTLGKYIHGIKADVSAPPKTKKGAIHLKHLLFLADKLLQGGKKEAAILDLAITAFWGMARLAELTYQFSTGNLEYSISLLTSDVRFKIPGLSNRAVLLLRDAKTCKPGEVQRIRLNPLSNMLCPVEAVKRRLTEAGGADTSLFGYFND</sequence>
<dbReference type="Proteomes" id="UP000238274">
    <property type="component" value="Unassembled WGS sequence"/>
</dbReference>
<dbReference type="PANTHER" id="PTHR33050:SF7">
    <property type="entry name" value="RIBONUCLEASE H"/>
    <property type="match status" value="1"/>
</dbReference>
<dbReference type="EMBL" id="PKSM01000167">
    <property type="protein sequence ID" value="POW05746.1"/>
    <property type="molecule type" value="Genomic_DNA"/>
</dbReference>
<comment type="caution">
    <text evidence="2">The sequence shown here is derived from an EMBL/GenBank/DDBJ whole genome shotgun (WGS) entry which is preliminary data.</text>
</comment>
<accession>A0A2S4V884</accession>
<dbReference type="AlphaFoldDB" id="A0A2S4V884"/>
<feature type="region of interest" description="Disordered" evidence="1">
    <location>
        <begin position="369"/>
        <end position="427"/>
    </location>
</feature>
<name>A0A2S4V884_9BASI</name>
<feature type="compositionally biased region" description="Polar residues" evidence="1">
    <location>
        <begin position="16"/>
        <end position="46"/>
    </location>
</feature>
<feature type="region of interest" description="Disordered" evidence="1">
    <location>
        <begin position="1"/>
        <end position="101"/>
    </location>
</feature>
<keyword evidence="3" id="KW-1185">Reference proteome</keyword>
<gene>
    <name evidence="2" type="ORF">PSHT_10646</name>
</gene>